<sequence>FTITQQPIIVQISFALVMIITLIGTINGICSILTFIHKDLKKTGCGIYLLGSSITTLFNTTQTTYVTNILFLQIQCRSIDYLIRIGLNLDQWLNACVAIERAMTVIKGVHFNKKKSVKIAKYVIVILI</sequence>
<dbReference type="SUPFAM" id="SSF81321">
    <property type="entry name" value="Family A G protein-coupled receptor-like"/>
    <property type="match status" value="1"/>
</dbReference>
<feature type="non-terminal residue" evidence="2">
    <location>
        <position position="128"/>
    </location>
</feature>
<keyword evidence="1" id="KW-0812">Transmembrane</keyword>
<keyword evidence="1" id="KW-0472">Membrane</keyword>
<feature type="non-terminal residue" evidence="2">
    <location>
        <position position="1"/>
    </location>
</feature>
<evidence type="ECO:0000313" key="3">
    <source>
        <dbReference type="Proteomes" id="UP000663868"/>
    </source>
</evidence>
<comment type="caution">
    <text evidence="2">The sequence shown here is derived from an EMBL/GenBank/DDBJ whole genome shotgun (WGS) entry which is preliminary data.</text>
</comment>
<evidence type="ECO:0000313" key="2">
    <source>
        <dbReference type="EMBL" id="CAF4432916.1"/>
    </source>
</evidence>
<gene>
    <name evidence="2" type="ORF">KXQ929_LOCUS52892</name>
</gene>
<protein>
    <submittedName>
        <fullName evidence="2">Uncharacterized protein</fullName>
    </submittedName>
</protein>
<name>A0A820RAW4_9BILA</name>
<feature type="transmembrane region" description="Helical" evidence="1">
    <location>
        <begin position="12"/>
        <end position="36"/>
    </location>
</feature>
<dbReference type="EMBL" id="CAJOBB010028897">
    <property type="protein sequence ID" value="CAF4432916.1"/>
    <property type="molecule type" value="Genomic_DNA"/>
</dbReference>
<dbReference type="AlphaFoldDB" id="A0A820RAW4"/>
<reference evidence="2" key="1">
    <citation type="submission" date="2021-02" db="EMBL/GenBank/DDBJ databases">
        <authorList>
            <person name="Nowell W R."/>
        </authorList>
    </citation>
    <scope>NUCLEOTIDE SEQUENCE</scope>
</reference>
<dbReference type="Proteomes" id="UP000663868">
    <property type="component" value="Unassembled WGS sequence"/>
</dbReference>
<accession>A0A820RAW4</accession>
<organism evidence="2 3">
    <name type="scientific">Adineta steineri</name>
    <dbReference type="NCBI Taxonomy" id="433720"/>
    <lineage>
        <taxon>Eukaryota</taxon>
        <taxon>Metazoa</taxon>
        <taxon>Spiralia</taxon>
        <taxon>Gnathifera</taxon>
        <taxon>Rotifera</taxon>
        <taxon>Eurotatoria</taxon>
        <taxon>Bdelloidea</taxon>
        <taxon>Adinetida</taxon>
        <taxon>Adinetidae</taxon>
        <taxon>Adineta</taxon>
    </lineage>
</organism>
<evidence type="ECO:0000256" key="1">
    <source>
        <dbReference type="SAM" id="Phobius"/>
    </source>
</evidence>
<proteinExistence type="predicted"/>
<keyword evidence="1" id="KW-1133">Transmembrane helix</keyword>
<dbReference type="Gene3D" id="1.20.1070.10">
    <property type="entry name" value="Rhodopsin 7-helix transmembrane proteins"/>
    <property type="match status" value="1"/>
</dbReference>